<dbReference type="GO" id="GO:0016272">
    <property type="term" value="C:prefoldin complex"/>
    <property type="evidence" value="ECO:0007669"/>
    <property type="project" value="UniProtKB-UniRule"/>
</dbReference>
<gene>
    <name evidence="5" type="ORF">BCR44DRAFT_1479706</name>
</gene>
<dbReference type="GO" id="GO:0005737">
    <property type="term" value="C:cytoplasm"/>
    <property type="evidence" value="ECO:0007669"/>
    <property type="project" value="TreeGrafter"/>
</dbReference>
<organism evidence="5 6">
    <name type="scientific">Catenaria anguillulae PL171</name>
    <dbReference type="NCBI Taxonomy" id="765915"/>
    <lineage>
        <taxon>Eukaryota</taxon>
        <taxon>Fungi</taxon>
        <taxon>Fungi incertae sedis</taxon>
        <taxon>Blastocladiomycota</taxon>
        <taxon>Blastocladiomycetes</taxon>
        <taxon>Blastocladiales</taxon>
        <taxon>Catenariaceae</taxon>
        <taxon>Catenaria</taxon>
    </lineage>
</organism>
<comment type="similarity">
    <text evidence="1 4">Belongs to the prefoldin subunit alpha family.</text>
</comment>
<comment type="subunit">
    <text evidence="2 4">Heterohexamer of two PFD-alpha type and four PFD-beta type subunits.</text>
</comment>
<dbReference type="SUPFAM" id="SSF46579">
    <property type="entry name" value="Prefoldin"/>
    <property type="match status" value="1"/>
</dbReference>
<dbReference type="GO" id="GO:0006457">
    <property type="term" value="P:protein folding"/>
    <property type="evidence" value="ECO:0007669"/>
    <property type="project" value="UniProtKB-UniRule"/>
</dbReference>
<dbReference type="InterPro" id="IPR004127">
    <property type="entry name" value="Prefoldin_subunit_alpha"/>
</dbReference>
<dbReference type="GO" id="GO:0015631">
    <property type="term" value="F:tubulin binding"/>
    <property type="evidence" value="ECO:0007669"/>
    <property type="project" value="TreeGrafter"/>
</dbReference>
<sequence>METNPRGIPKAPFIENVEEYLAGATAEATLSKFDEMIKKYKFMESNLRTREASLNSKIPEIKSTLETVKLLISQNELGEALETDFELNDTLYAKATIEGAENVCIWLGANVMIEYPIDEAENLLSTKLTQATTSLTQTAEDLEFLREQITTMEVNLARVYNWDVKNRKKTKA</sequence>
<dbReference type="CDD" id="cd23156">
    <property type="entry name" value="Prefoldin_3"/>
    <property type="match status" value="1"/>
</dbReference>
<protein>
    <recommendedName>
        <fullName evidence="4">Prefoldin subunit 3</fullName>
    </recommendedName>
</protein>
<dbReference type="FunFam" id="1.10.287.370:FF:000001">
    <property type="entry name" value="Prefoldin subunit 3"/>
    <property type="match status" value="1"/>
</dbReference>
<evidence type="ECO:0000313" key="5">
    <source>
        <dbReference type="EMBL" id="ORZ35561.1"/>
    </source>
</evidence>
<dbReference type="GO" id="GO:0007021">
    <property type="term" value="P:tubulin complex assembly"/>
    <property type="evidence" value="ECO:0007669"/>
    <property type="project" value="TreeGrafter"/>
</dbReference>
<comment type="function">
    <text evidence="4">Binds specifically to cytosolic chaperonin (c-CPN) and transfers target proteins to it. Binds to nascent polypeptide chain and promotes folding in an environment in which there are many competing pathways for nonnative proteins.</text>
</comment>
<dbReference type="STRING" id="765915.A0A1Y2HP28"/>
<dbReference type="PANTHER" id="PTHR12409:SF0">
    <property type="entry name" value="PREFOLDIN SUBUNIT 3"/>
    <property type="match status" value="1"/>
</dbReference>
<evidence type="ECO:0000313" key="6">
    <source>
        <dbReference type="Proteomes" id="UP000193411"/>
    </source>
</evidence>
<proteinExistence type="inferred from homology"/>
<dbReference type="InterPro" id="IPR016655">
    <property type="entry name" value="PFD3"/>
</dbReference>
<evidence type="ECO:0000256" key="2">
    <source>
        <dbReference type="ARBA" id="ARBA00011695"/>
    </source>
</evidence>
<dbReference type="GO" id="GO:0007017">
    <property type="term" value="P:microtubule-based process"/>
    <property type="evidence" value="ECO:0007669"/>
    <property type="project" value="TreeGrafter"/>
</dbReference>
<dbReference type="Pfam" id="PF02996">
    <property type="entry name" value="Prefoldin"/>
    <property type="match status" value="1"/>
</dbReference>
<dbReference type="AlphaFoldDB" id="A0A1Y2HP28"/>
<comment type="caution">
    <text evidence="5">The sequence shown here is derived from an EMBL/GenBank/DDBJ whole genome shotgun (WGS) entry which is preliminary data.</text>
</comment>
<dbReference type="OrthoDB" id="6375174at2759"/>
<keyword evidence="3 4" id="KW-0143">Chaperone</keyword>
<dbReference type="InterPro" id="IPR009053">
    <property type="entry name" value="Prefoldin"/>
</dbReference>
<dbReference type="PANTHER" id="PTHR12409">
    <property type="entry name" value="PREFOLDIN SUBUNIT 3"/>
    <property type="match status" value="1"/>
</dbReference>
<dbReference type="PIRSF" id="PIRSF016396">
    <property type="entry name" value="Prefoldin_subunit_3"/>
    <property type="match status" value="1"/>
</dbReference>
<name>A0A1Y2HP28_9FUNG</name>
<dbReference type="Gene3D" id="1.10.287.370">
    <property type="match status" value="1"/>
</dbReference>
<evidence type="ECO:0000256" key="3">
    <source>
        <dbReference type="ARBA" id="ARBA00023186"/>
    </source>
</evidence>
<dbReference type="Proteomes" id="UP000193411">
    <property type="component" value="Unassembled WGS sequence"/>
</dbReference>
<evidence type="ECO:0000256" key="1">
    <source>
        <dbReference type="ARBA" id="ARBA00010048"/>
    </source>
</evidence>
<keyword evidence="6" id="KW-1185">Reference proteome</keyword>
<dbReference type="EMBL" id="MCFL01000021">
    <property type="protein sequence ID" value="ORZ35561.1"/>
    <property type="molecule type" value="Genomic_DNA"/>
</dbReference>
<evidence type="ECO:0000256" key="4">
    <source>
        <dbReference type="PIRNR" id="PIRNR016396"/>
    </source>
</evidence>
<reference evidence="5 6" key="1">
    <citation type="submission" date="2016-07" db="EMBL/GenBank/DDBJ databases">
        <title>Pervasive Adenine N6-methylation of Active Genes in Fungi.</title>
        <authorList>
            <consortium name="DOE Joint Genome Institute"/>
            <person name="Mondo S.J."/>
            <person name="Dannebaum R.O."/>
            <person name="Kuo R.C."/>
            <person name="Labutti K."/>
            <person name="Haridas S."/>
            <person name="Kuo A."/>
            <person name="Salamov A."/>
            <person name="Ahrendt S.R."/>
            <person name="Lipzen A."/>
            <person name="Sullivan W."/>
            <person name="Andreopoulos W.B."/>
            <person name="Clum A."/>
            <person name="Lindquist E."/>
            <person name="Daum C."/>
            <person name="Ramamoorthy G.K."/>
            <person name="Gryganskyi A."/>
            <person name="Culley D."/>
            <person name="Magnuson J.K."/>
            <person name="James T.Y."/>
            <person name="O'Malley M.A."/>
            <person name="Stajich J.E."/>
            <person name="Spatafora J.W."/>
            <person name="Visel A."/>
            <person name="Grigoriev I.V."/>
        </authorList>
    </citation>
    <scope>NUCLEOTIDE SEQUENCE [LARGE SCALE GENOMIC DNA]</scope>
    <source>
        <strain evidence="5 6">PL171</strain>
    </source>
</reference>
<accession>A0A1Y2HP28</accession>